<comment type="caution">
    <text evidence="4">The sequence shown here is derived from an EMBL/GenBank/DDBJ whole genome shotgun (WGS) entry which is preliminary data.</text>
</comment>
<protein>
    <submittedName>
        <fullName evidence="4">Carbohydrate kinase family protein</fullName>
        <ecNumber evidence="4">2.7.1.-</ecNumber>
    </submittedName>
</protein>
<evidence type="ECO:0000313" key="5">
    <source>
        <dbReference type="Proteomes" id="UP001596039"/>
    </source>
</evidence>
<dbReference type="RefSeq" id="WP_386740228.1">
    <property type="nucleotide sequence ID" value="NZ_JBHSMG010000002.1"/>
</dbReference>
<dbReference type="GO" id="GO:0016301">
    <property type="term" value="F:kinase activity"/>
    <property type="evidence" value="ECO:0007669"/>
    <property type="project" value="UniProtKB-KW"/>
</dbReference>
<gene>
    <name evidence="4" type="ORF">ACFPJ4_09825</name>
</gene>
<dbReference type="Pfam" id="PF00294">
    <property type="entry name" value="PfkB"/>
    <property type="match status" value="1"/>
</dbReference>
<evidence type="ECO:0000313" key="4">
    <source>
        <dbReference type="EMBL" id="MFC5502536.1"/>
    </source>
</evidence>
<dbReference type="SUPFAM" id="SSF53613">
    <property type="entry name" value="Ribokinase-like"/>
    <property type="match status" value="1"/>
</dbReference>
<accession>A0ABW0NQ40</accession>
<dbReference type="PANTHER" id="PTHR10584:SF167">
    <property type="entry name" value="PFKB DOMAIN PROTEIN"/>
    <property type="match status" value="1"/>
</dbReference>
<dbReference type="Gene3D" id="3.40.1190.20">
    <property type="match status" value="1"/>
</dbReference>
<evidence type="ECO:0000259" key="3">
    <source>
        <dbReference type="Pfam" id="PF00294"/>
    </source>
</evidence>
<dbReference type="Proteomes" id="UP001596039">
    <property type="component" value="Unassembled WGS sequence"/>
</dbReference>
<evidence type="ECO:0000256" key="2">
    <source>
        <dbReference type="ARBA" id="ARBA00022777"/>
    </source>
</evidence>
<reference evidence="5" key="1">
    <citation type="journal article" date="2019" name="Int. J. Syst. Evol. Microbiol.">
        <title>The Global Catalogue of Microorganisms (GCM) 10K type strain sequencing project: providing services to taxonomists for standard genome sequencing and annotation.</title>
        <authorList>
            <consortium name="The Broad Institute Genomics Platform"/>
            <consortium name="The Broad Institute Genome Sequencing Center for Infectious Disease"/>
            <person name="Wu L."/>
            <person name="Ma J."/>
        </authorList>
    </citation>
    <scope>NUCLEOTIDE SEQUENCE [LARGE SCALE GENOMIC DNA]</scope>
    <source>
        <strain evidence="5">CGMCC 4.6997</strain>
    </source>
</reference>
<keyword evidence="2 4" id="KW-0418">Kinase</keyword>
<name>A0ABW0NQ40_9MICO</name>
<organism evidence="4 5">
    <name type="scientific">Lysinimonas soli</name>
    <dbReference type="NCBI Taxonomy" id="1074233"/>
    <lineage>
        <taxon>Bacteria</taxon>
        <taxon>Bacillati</taxon>
        <taxon>Actinomycetota</taxon>
        <taxon>Actinomycetes</taxon>
        <taxon>Micrococcales</taxon>
        <taxon>Microbacteriaceae</taxon>
        <taxon>Lysinimonas</taxon>
    </lineage>
</organism>
<keyword evidence="1 4" id="KW-0808">Transferase</keyword>
<dbReference type="EMBL" id="JBHSMG010000002">
    <property type="protein sequence ID" value="MFC5502536.1"/>
    <property type="molecule type" value="Genomic_DNA"/>
</dbReference>
<dbReference type="PROSITE" id="PS00584">
    <property type="entry name" value="PFKB_KINASES_2"/>
    <property type="match status" value="1"/>
</dbReference>
<dbReference type="InterPro" id="IPR029056">
    <property type="entry name" value="Ribokinase-like"/>
</dbReference>
<dbReference type="PANTHER" id="PTHR10584">
    <property type="entry name" value="SUGAR KINASE"/>
    <property type="match status" value="1"/>
</dbReference>
<dbReference type="InterPro" id="IPR002173">
    <property type="entry name" value="Carboh/pur_kinase_PfkB_CS"/>
</dbReference>
<proteinExistence type="predicted"/>
<feature type="domain" description="Carbohydrate kinase PfkB" evidence="3">
    <location>
        <begin position="14"/>
        <end position="301"/>
    </location>
</feature>
<dbReference type="InterPro" id="IPR011611">
    <property type="entry name" value="PfkB_dom"/>
</dbReference>
<dbReference type="EC" id="2.7.1.-" evidence="4"/>
<sequence length="305" mass="31340">MSAAGTDADLLIRNRIVAFGDIVNDIVAVPRGPIRSDTDTPSTIRPRPGGSAANTAAWLGSLRAPVDFVGCVGLADADYHESLFREQGVTPHLAIAPGLPTSMIVIIVEGDRRTMLTERGANAALSVDDLSDEVLARAAVLHLTGYSLLDGPRSVGLQQLIARAHAAGATVSLNPGSAGYIADFGPDAFAAGIEGTDILFANVHEARLLCSETAPVRVAKALGERYGIAVITQGGDSVIVAERGQRAATVSVPNVRVVDPTGAGDAMAAGFLQHWLVSRDAIAAAEAGVAVAARAVMVMGGRPVI</sequence>
<evidence type="ECO:0000256" key="1">
    <source>
        <dbReference type="ARBA" id="ARBA00022679"/>
    </source>
</evidence>
<keyword evidence="5" id="KW-1185">Reference proteome</keyword>